<evidence type="ECO:0000313" key="3">
    <source>
        <dbReference type="EMBL" id="OGG05070.1"/>
    </source>
</evidence>
<keyword evidence="2" id="KW-0812">Transmembrane</keyword>
<dbReference type="Proteomes" id="UP000178448">
    <property type="component" value="Unassembled WGS sequence"/>
</dbReference>
<keyword evidence="2" id="KW-1133">Transmembrane helix</keyword>
<gene>
    <name evidence="3" type="ORF">A2Z33_07365</name>
</gene>
<evidence type="ECO:0000256" key="1">
    <source>
        <dbReference type="SAM" id="MobiDB-lite"/>
    </source>
</evidence>
<accession>A0A1F5YXZ7</accession>
<dbReference type="AlphaFoldDB" id="A0A1F5YXZ7"/>
<name>A0A1F5YXZ7_9BACT</name>
<feature type="region of interest" description="Disordered" evidence="1">
    <location>
        <begin position="48"/>
        <end position="74"/>
    </location>
</feature>
<proteinExistence type="predicted"/>
<dbReference type="STRING" id="1798374.A2Z33_07365"/>
<feature type="transmembrane region" description="Helical" evidence="2">
    <location>
        <begin position="7"/>
        <end position="26"/>
    </location>
</feature>
<evidence type="ECO:0000313" key="4">
    <source>
        <dbReference type="Proteomes" id="UP000178448"/>
    </source>
</evidence>
<organism evidence="3 4">
    <name type="scientific">Candidatus Gottesmanbacteria bacterium RBG_16_52_11</name>
    <dbReference type="NCBI Taxonomy" id="1798374"/>
    <lineage>
        <taxon>Bacteria</taxon>
        <taxon>Candidatus Gottesmaniibacteriota</taxon>
    </lineage>
</organism>
<reference evidence="3 4" key="1">
    <citation type="journal article" date="2016" name="Nat. Commun.">
        <title>Thousands of microbial genomes shed light on interconnected biogeochemical processes in an aquifer system.</title>
        <authorList>
            <person name="Anantharaman K."/>
            <person name="Brown C.T."/>
            <person name="Hug L.A."/>
            <person name="Sharon I."/>
            <person name="Castelle C.J."/>
            <person name="Probst A.J."/>
            <person name="Thomas B.C."/>
            <person name="Singh A."/>
            <person name="Wilkins M.J."/>
            <person name="Karaoz U."/>
            <person name="Brodie E.L."/>
            <person name="Williams K.H."/>
            <person name="Hubbard S.S."/>
            <person name="Banfield J.F."/>
        </authorList>
    </citation>
    <scope>NUCLEOTIDE SEQUENCE [LARGE SCALE GENOMIC DNA]</scope>
</reference>
<keyword evidence="2" id="KW-0472">Membrane</keyword>
<feature type="compositionally biased region" description="Polar residues" evidence="1">
    <location>
        <begin position="54"/>
        <end position="65"/>
    </location>
</feature>
<sequence>MNPRRTIIIITAAGVAVIMLLAAAVYSGRLELPLSEVLGLNARIVTPQADSGLPDSQNPSPATRQNRQEVKKADYSQVISPTPVPYAYRITFTDVPEEANQNDPVTFTWSVDGPARTIRTSTVYYGSVSTPGKLIRSVEPEKTAYDGKLSDFLDGSYDLPLRFIAGTRFAQPGTYYARGYALIGGDHYWSDELTIRVRKMPVHEINIIGPPATAARNSNIAFTWEITGPAAQTGFSTIVSGRQSLPGELDPTVDIPRTPYAVLVNDFTNGTYDIPLRFIGNAIITEPGVYYYRALGFIGGKNIWSAEHSLTVE</sequence>
<protein>
    <submittedName>
        <fullName evidence="3">Uncharacterized protein</fullName>
    </submittedName>
</protein>
<evidence type="ECO:0000256" key="2">
    <source>
        <dbReference type="SAM" id="Phobius"/>
    </source>
</evidence>
<comment type="caution">
    <text evidence="3">The sequence shown here is derived from an EMBL/GenBank/DDBJ whole genome shotgun (WGS) entry which is preliminary data.</text>
</comment>
<dbReference type="EMBL" id="MFJD01000001">
    <property type="protein sequence ID" value="OGG05070.1"/>
    <property type="molecule type" value="Genomic_DNA"/>
</dbReference>